<dbReference type="Proteomes" id="UP000077280">
    <property type="component" value="Unassembled WGS sequence"/>
</dbReference>
<evidence type="ECO:0000313" key="5">
    <source>
        <dbReference type="Proteomes" id="UP001275867"/>
    </source>
</evidence>
<dbReference type="AlphaFoldDB" id="A0AAP5WES7"/>
<dbReference type="PANTHER" id="PTHR43135">
    <property type="entry name" value="ALPHA-D-RIBOSE 1-METHYLPHOSPHONATE 5-TRIPHOSPHATE DIPHOSPHATASE"/>
    <property type="match status" value="1"/>
</dbReference>
<dbReference type="PANTHER" id="PTHR43135:SF3">
    <property type="entry name" value="ALPHA-D-RIBOSE 1-METHYLPHOSPHONATE 5-TRIPHOSPHATE DIPHOSPHATASE"/>
    <property type="match status" value="1"/>
</dbReference>
<dbReference type="InterPro" id="IPR057744">
    <property type="entry name" value="OTAase-like"/>
</dbReference>
<dbReference type="InterPro" id="IPR051781">
    <property type="entry name" value="Metallo-dep_Hydrolase"/>
</dbReference>
<dbReference type="RefSeq" id="WP_068808490.1">
    <property type="nucleotide sequence ID" value="NZ_CP158977.1"/>
</dbReference>
<dbReference type="InterPro" id="IPR032466">
    <property type="entry name" value="Metal_Hydrolase"/>
</dbReference>
<gene>
    <name evidence="3" type="ORF">A7K95_01975</name>
    <name evidence="2" type="ORF">GA842_03540</name>
</gene>
<name>A0AAP5WES7_9LACO</name>
<proteinExistence type="predicted"/>
<dbReference type="InterPro" id="IPR011059">
    <property type="entry name" value="Metal-dep_hydrolase_composite"/>
</dbReference>
<dbReference type="CDD" id="cd01299">
    <property type="entry name" value="Met_dep_hydrolase_A"/>
    <property type="match status" value="1"/>
</dbReference>
<dbReference type="EMBL" id="LXND01000094">
    <property type="protein sequence ID" value="OAD63025.1"/>
    <property type="molecule type" value="Genomic_DNA"/>
</dbReference>
<dbReference type="GO" id="GO:0016810">
    <property type="term" value="F:hydrolase activity, acting on carbon-nitrogen (but not peptide) bonds"/>
    <property type="evidence" value="ECO:0007669"/>
    <property type="project" value="InterPro"/>
</dbReference>
<dbReference type="Gene3D" id="2.30.40.10">
    <property type="entry name" value="Urease, subunit C, domain 1"/>
    <property type="match status" value="1"/>
</dbReference>
<organism evidence="2 5">
    <name type="scientific">Pediococcus parvulus</name>
    <dbReference type="NCBI Taxonomy" id="54062"/>
    <lineage>
        <taxon>Bacteria</taxon>
        <taxon>Bacillati</taxon>
        <taxon>Bacillota</taxon>
        <taxon>Bacilli</taxon>
        <taxon>Lactobacillales</taxon>
        <taxon>Lactobacillaceae</taxon>
        <taxon>Pediococcus</taxon>
    </lineage>
</organism>
<keyword evidence="4" id="KW-1185">Reference proteome</keyword>
<comment type="caution">
    <text evidence="2">The sequence shown here is derived from an EMBL/GenBank/DDBJ whole genome shotgun (WGS) entry which is preliminary data.</text>
</comment>
<dbReference type="Proteomes" id="UP001275867">
    <property type="component" value="Unassembled WGS sequence"/>
</dbReference>
<evidence type="ECO:0000313" key="3">
    <source>
        <dbReference type="EMBL" id="OAD63025.1"/>
    </source>
</evidence>
<feature type="domain" description="Amidohydrolase-related" evidence="1">
    <location>
        <begin position="54"/>
        <end position="389"/>
    </location>
</feature>
<dbReference type="SUPFAM" id="SSF51338">
    <property type="entry name" value="Composite domain of metallo-dependent hydrolases"/>
    <property type="match status" value="1"/>
</dbReference>
<dbReference type="Pfam" id="PF01979">
    <property type="entry name" value="Amidohydro_1"/>
    <property type="match status" value="1"/>
</dbReference>
<dbReference type="EMBL" id="WERX01000008">
    <property type="protein sequence ID" value="MDV7693967.1"/>
    <property type="molecule type" value="Genomic_DNA"/>
</dbReference>
<sequence>MKKTYFNSNLFNGVDNKIIADAWFTVDEETGKITETGTRAPASNNEGEDLHGQYVMPGLINAHTHIMDNPVSNQLEFLSETEIAFTALRNLKDLLYSGVTYIRDCGCAFNVDLKLHKLQEQGKLSGTEIVPSGRPISILGGHGDFRENEDGSVNFSYLVNSGDDVRKAVREAFKLGIKNIKVMSTGGVMSANDQVDDTELSEVEMQVAVEEAHSKHMTVAAHAQGNQGIQNALDAGVDSIEHGIYIDEHQADFMRDHNVYLVPTLNACTSISKYGKGKIPDYMLTKNEKVKTDFYKNISMALNKGVKIAVGTDAGTPFNTFKMGTLEELALLVHKIGATPYQALLGTTSYAAQLLRIDDNYGSLATGKVADFLVLKENPLEKIEAVQQSDKEIYKKGHKVH</sequence>
<dbReference type="Gene3D" id="3.20.20.140">
    <property type="entry name" value="Metal-dependent hydrolases"/>
    <property type="match status" value="1"/>
</dbReference>
<evidence type="ECO:0000313" key="2">
    <source>
        <dbReference type="EMBL" id="MDV7693967.1"/>
    </source>
</evidence>
<dbReference type="SUPFAM" id="SSF51556">
    <property type="entry name" value="Metallo-dependent hydrolases"/>
    <property type="match status" value="1"/>
</dbReference>
<reference evidence="2" key="2">
    <citation type="submission" date="2019-10" db="EMBL/GenBank/DDBJ databases">
        <title>Malate fermentation in French cider.</title>
        <authorList>
            <person name="Cousin F.J."/>
            <person name="Medina Fernandez S."/>
            <person name="Misery B."/>
            <person name="Laplace J.-M."/>
            <person name="Cretenet M."/>
        </authorList>
    </citation>
    <scope>NUCLEOTIDE SEQUENCE</scope>
    <source>
        <strain evidence="2">UCMA15901</strain>
    </source>
</reference>
<evidence type="ECO:0000259" key="1">
    <source>
        <dbReference type="Pfam" id="PF01979"/>
    </source>
</evidence>
<reference evidence="3 4" key="1">
    <citation type="submission" date="2016-05" db="EMBL/GenBank/DDBJ databases">
        <title>Draft genome sequence of Pediococcus parvulus 2.6, a probiotic beta-glucan producer strain.</title>
        <authorList>
            <person name="Mohedano M.L."/>
            <person name="Perez-Ramos A."/>
            <person name="Duenas M.T."/>
            <person name="Lamontanara A."/>
            <person name="Orru L."/>
            <person name="Spano G."/>
            <person name="Capozzi V."/>
            <person name="Lopez P."/>
        </authorList>
    </citation>
    <scope>NUCLEOTIDE SEQUENCE [LARGE SCALE GENOMIC DNA]</scope>
    <source>
        <strain evidence="3 4">2.6</strain>
    </source>
</reference>
<accession>A0AAP5WES7</accession>
<dbReference type="InterPro" id="IPR006680">
    <property type="entry name" value="Amidohydro-rel"/>
</dbReference>
<evidence type="ECO:0000313" key="4">
    <source>
        <dbReference type="Proteomes" id="UP000077280"/>
    </source>
</evidence>
<protein>
    <submittedName>
        <fullName evidence="2 3">Amidohydrolase</fullName>
    </submittedName>
</protein>